<dbReference type="PRINTS" id="PR00080">
    <property type="entry name" value="SDRFAMILY"/>
</dbReference>
<evidence type="ECO:0000256" key="1">
    <source>
        <dbReference type="ARBA" id="ARBA00006484"/>
    </source>
</evidence>
<dbReference type="PROSITE" id="PS00061">
    <property type="entry name" value="ADH_SHORT"/>
    <property type="match status" value="1"/>
</dbReference>
<dbReference type="PANTHER" id="PTHR44196">
    <property type="entry name" value="DEHYDROGENASE/REDUCTASE SDR FAMILY MEMBER 7B"/>
    <property type="match status" value="1"/>
</dbReference>
<dbReference type="Gene3D" id="3.40.50.720">
    <property type="entry name" value="NAD(P)-binding Rossmann-like Domain"/>
    <property type="match status" value="1"/>
</dbReference>
<organism evidence="4 5">
    <name type="scientific">Mesobacillus campisalis</name>
    <dbReference type="NCBI Taxonomy" id="1408103"/>
    <lineage>
        <taxon>Bacteria</taxon>
        <taxon>Bacillati</taxon>
        <taxon>Bacillota</taxon>
        <taxon>Bacilli</taxon>
        <taxon>Bacillales</taxon>
        <taxon>Bacillaceae</taxon>
        <taxon>Mesobacillus</taxon>
    </lineage>
</organism>
<dbReference type="InterPro" id="IPR036291">
    <property type="entry name" value="NAD(P)-bd_dom_sf"/>
</dbReference>
<dbReference type="Proteomes" id="UP000034166">
    <property type="component" value="Unassembled WGS sequence"/>
</dbReference>
<sequence>MKTIIITGAGTGLGKELSLLLAKQGYHTVLIGRSEAALNEVKQQIEQDEGHASILSLDIRNPEDIKEKMLVLNKHHHLYGLINNAGIGCFGPFSQAMDQEVEDTFSTNVLGTIHMTKAVLPYLENNEEGLVLNIISTAGLRGKKHEAIYSASKFAIRGFTESLQKEYEGSNITFIAAYMGGMDTPFWEGSNHVENPAKFRSPQEVAKLILEQLDQDTIIIESKTKG</sequence>
<proteinExistence type="inferred from homology"/>
<dbReference type="GO" id="GO:0016020">
    <property type="term" value="C:membrane"/>
    <property type="evidence" value="ECO:0007669"/>
    <property type="project" value="TreeGrafter"/>
</dbReference>
<dbReference type="Pfam" id="PF00106">
    <property type="entry name" value="adh_short"/>
    <property type="match status" value="1"/>
</dbReference>
<dbReference type="InterPro" id="IPR002347">
    <property type="entry name" value="SDR_fam"/>
</dbReference>
<dbReference type="GO" id="GO:0016491">
    <property type="term" value="F:oxidoreductase activity"/>
    <property type="evidence" value="ECO:0007669"/>
    <property type="project" value="UniProtKB-KW"/>
</dbReference>
<protein>
    <submittedName>
        <fullName evidence="4">Short-chain dehydrogenase</fullName>
    </submittedName>
</protein>
<evidence type="ECO:0000256" key="2">
    <source>
        <dbReference type="ARBA" id="ARBA00023002"/>
    </source>
</evidence>
<name>A0A0M2SPS9_9BACI</name>
<dbReference type="EMBL" id="LAYY01000028">
    <property type="protein sequence ID" value="KKK36559.1"/>
    <property type="molecule type" value="Genomic_DNA"/>
</dbReference>
<gene>
    <name evidence="4" type="ORF">WQ57_18845</name>
</gene>
<dbReference type="AlphaFoldDB" id="A0A0M2SPS9"/>
<dbReference type="PATRIC" id="fig|1408103.3.peg.4175"/>
<dbReference type="RefSeq" id="WP_046525327.1">
    <property type="nucleotide sequence ID" value="NZ_LAYY01000028.1"/>
</dbReference>
<comment type="similarity">
    <text evidence="1 3">Belongs to the short-chain dehydrogenases/reductases (SDR) family.</text>
</comment>
<dbReference type="InterPro" id="IPR020904">
    <property type="entry name" value="Sc_DH/Rdtase_CS"/>
</dbReference>
<dbReference type="SUPFAM" id="SSF51735">
    <property type="entry name" value="NAD(P)-binding Rossmann-fold domains"/>
    <property type="match status" value="1"/>
</dbReference>
<keyword evidence="5" id="KW-1185">Reference proteome</keyword>
<dbReference type="OrthoDB" id="9775296at2"/>
<dbReference type="PRINTS" id="PR00081">
    <property type="entry name" value="GDHRDH"/>
</dbReference>
<dbReference type="PANTHER" id="PTHR44196:SF1">
    <property type="entry name" value="DEHYDROGENASE_REDUCTASE SDR FAMILY MEMBER 7B"/>
    <property type="match status" value="1"/>
</dbReference>
<keyword evidence="2" id="KW-0560">Oxidoreductase</keyword>
<evidence type="ECO:0000313" key="4">
    <source>
        <dbReference type="EMBL" id="KKK36559.1"/>
    </source>
</evidence>
<reference evidence="4 5" key="1">
    <citation type="submission" date="2015-04" db="EMBL/GenBank/DDBJ databases">
        <title>Taxonomic description and genome sequence of Bacillus campisalis sp. nov., a novel member of the genus Bacillus isolated from solar saltern.</title>
        <authorList>
            <person name="Mathan Kumar R."/>
            <person name="Kaur G."/>
            <person name="Kumar A."/>
            <person name="Singh N.K."/>
            <person name="Kaur N."/>
            <person name="Kumar N."/>
            <person name="Mayilraj S."/>
        </authorList>
    </citation>
    <scope>NUCLEOTIDE SEQUENCE [LARGE SCALE GENOMIC DNA]</scope>
    <source>
        <strain evidence="4 5">SA2-6</strain>
    </source>
</reference>
<evidence type="ECO:0000256" key="3">
    <source>
        <dbReference type="RuleBase" id="RU000363"/>
    </source>
</evidence>
<evidence type="ECO:0000313" key="5">
    <source>
        <dbReference type="Proteomes" id="UP000034166"/>
    </source>
</evidence>
<accession>A0A0M2SPS9</accession>
<comment type="caution">
    <text evidence="4">The sequence shown here is derived from an EMBL/GenBank/DDBJ whole genome shotgun (WGS) entry which is preliminary data.</text>
</comment>